<dbReference type="PANTHER" id="PTHR35809">
    <property type="entry name" value="ARCHAETIDYLSERINE DECARBOXYLASE PROENZYME-RELATED"/>
    <property type="match status" value="1"/>
</dbReference>
<comment type="caution">
    <text evidence="12">The sequence shown here is derived from an EMBL/GenBank/DDBJ whole genome shotgun (WGS) entry which is preliminary data.</text>
</comment>
<reference evidence="12" key="2">
    <citation type="journal article" date="2014" name="ISME J.">
        <title>Microbial stratification in low pH oxic and suboxic macroscopic growths along an acid mine drainage.</title>
        <authorList>
            <person name="Mendez-Garcia C."/>
            <person name="Mesa V."/>
            <person name="Sprenger R.R."/>
            <person name="Richter M."/>
            <person name="Diez M.S."/>
            <person name="Solano J."/>
            <person name="Bargiela R."/>
            <person name="Golyshina O.V."/>
            <person name="Manteca A."/>
            <person name="Ramos J.L."/>
            <person name="Gallego J.R."/>
            <person name="Llorente I."/>
            <person name="Martins Dos Santos V.A."/>
            <person name="Jensen O.N."/>
            <person name="Pelaez A.I."/>
            <person name="Sanchez J."/>
            <person name="Ferrer M."/>
        </authorList>
    </citation>
    <scope>NUCLEOTIDE SEQUENCE</scope>
</reference>
<evidence type="ECO:0000256" key="5">
    <source>
        <dbReference type="ARBA" id="ARBA00023136"/>
    </source>
</evidence>
<keyword evidence="10" id="KW-0670">Pyruvate</keyword>
<gene>
    <name evidence="12" type="ORF">B1B_03158</name>
</gene>
<name>T1BKT7_9ZZZZ</name>
<keyword evidence="11" id="KW-1133">Transmembrane helix</keyword>
<keyword evidence="8" id="KW-0456">Lyase</keyword>
<feature type="non-terminal residue" evidence="12">
    <location>
        <position position="132"/>
    </location>
</feature>
<evidence type="ECO:0000256" key="1">
    <source>
        <dbReference type="ARBA" id="ARBA00022475"/>
    </source>
</evidence>
<evidence type="ECO:0000256" key="9">
    <source>
        <dbReference type="ARBA" id="ARBA00023264"/>
    </source>
</evidence>
<evidence type="ECO:0000256" key="3">
    <source>
        <dbReference type="ARBA" id="ARBA00022793"/>
    </source>
</evidence>
<keyword evidence="11" id="KW-0812">Transmembrane</keyword>
<keyword evidence="5 11" id="KW-0472">Membrane</keyword>
<keyword evidence="2" id="KW-0444">Lipid biosynthesis</keyword>
<evidence type="ECO:0000256" key="6">
    <source>
        <dbReference type="ARBA" id="ARBA00023145"/>
    </source>
</evidence>
<keyword evidence="1" id="KW-1003">Cell membrane</keyword>
<keyword evidence="7" id="KW-0594">Phospholipid biosynthesis</keyword>
<evidence type="ECO:0000256" key="4">
    <source>
        <dbReference type="ARBA" id="ARBA00023098"/>
    </source>
</evidence>
<dbReference type="AlphaFoldDB" id="T1BKT7"/>
<dbReference type="Pfam" id="PF02666">
    <property type="entry name" value="PS_Dcarbxylase"/>
    <property type="match status" value="1"/>
</dbReference>
<dbReference type="EMBL" id="AUZY01001918">
    <property type="protein sequence ID" value="EQD73561.1"/>
    <property type="molecule type" value="Genomic_DNA"/>
</dbReference>
<proteinExistence type="predicted"/>
<sequence>MFAPRTGVPLVAAAIVLGGVGALLGLRQPPTVLSLDLGWIVLVGLWAFLAAFFRDPERSIGDGIVSAADGRVREVGPVGSELLVSVFMNVTDVHVNRLPWAGRVAEVGDAGAGHRAAYRTDADRNVARTYRL</sequence>
<protein>
    <submittedName>
        <fullName evidence="12">Phosphatidylserine decarboxylase related protein</fullName>
    </submittedName>
</protein>
<dbReference type="GO" id="GO:0008654">
    <property type="term" value="P:phospholipid biosynthetic process"/>
    <property type="evidence" value="ECO:0007669"/>
    <property type="project" value="UniProtKB-KW"/>
</dbReference>
<dbReference type="InterPro" id="IPR033175">
    <property type="entry name" value="PSD-A"/>
</dbReference>
<dbReference type="GO" id="GO:0004609">
    <property type="term" value="F:phosphatidylserine decarboxylase activity"/>
    <property type="evidence" value="ECO:0007669"/>
    <property type="project" value="InterPro"/>
</dbReference>
<feature type="transmembrane region" description="Helical" evidence="11">
    <location>
        <begin position="7"/>
        <end position="26"/>
    </location>
</feature>
<evidence type="ECO:0000256" key="7">
    <source>
        <dbReference type="ARBA" id="ARBA00023209"/>
    </source>
</evidence>
<evidence type="ECO:0000313" key="12">
    <source>
        <dbReference type="EMBL" id="EQD73561.1"/>
    </source>
</evidence>
<dbReference type="InterPro" id="IPR003817">
    <property type="entry name" value="PS_Dcarbxylase"/>
</dbReference>
<evidence type="ECO:0000256" key="8">
    <source>
        <dbReference type="ARBA" id="ARBA00023239"/>
    </source>
</evidence>
<keyword evidence="9" id="KW-1208">Phospholipid metabolism</keyword>
<feature type="transmembrane region" description="Helical" evidence="11">
    <location>
        <begin position="32"/>
        <end position="53"/>
    </location>
</feature>
<keyword evidence="4" id="KW-0443">Lipid metabolism</keyword>
<reference evidence="12" key="1">
    <citation type="submission" date="2013-08" db="EMBL/GenBank/DDBJ databases">
        <authorList>
            <person name="Mendez C."/>
            <person name="Richter M."/>
            <person name="Ferrer M."/>
            <person name="Sanchez J."/>
        </authorList>
    </citation>
    <scope>NUCLEOTIDE SEQUENCE</scope>
</reference>
<dbReference type="PANTHER" id="PTHR35809:SF1">
    <property type="entry name" value="ARCHAETIDYLSERINE DECARBOXYLASE PROENZYME-RELATED"/>
    <property type="match status" value="1"/>
</dbReference>
<evidence type="ECO:0000256" key="11">
    <source>
        <dbReference type="SAM" id="Phobius"/>
    </source>
</evidence>
<keyword evidence="3" id="KW-0210">Decarboxylase</keyword>
<keyword evidence="6" id="KW-0865">Zymogen</keyword>
<evidence type="ECO:0000256" key="10">
    <source>
        <dbReference type="ARBA" id="ARBA00023317"/>
    </source>
</evidence>
<accession>T1BKT7</accession>
<evidence type="ECO:0000256" key="2">
    <source>
        <dbReference type="ARBA" id="ARBA00022516"/>
    </source>
</evidence>
<organism evidence="12">
    <name type="scientific">mine drainage metagenome</name>
    <dbReference type="NCBI Taxonomy" id="410659"/>
    <lineage>
        <taxon>unclassified sequences</taxon>
        <taxon>metagenomes</taxon>
        <taxon>ecological metagenomes</taxon>
    </lineage>
</organism>